<evidence type="ECO:0000313" key="7">
    <source>
        <dbReference type="Proteomes" id="UP000191040"/>
    </source>
</evidence>
<dbReference type="PIRSF" id="PIRSF006232">
    <property type="entry name" value="Pirin"/>
    <property type="match status" value="1"/>
</dbReference>
<dbReference type="InterPro" id="IPR012093">
    <property type="entry name" value="Pirin"/>
</dbReference>
<feature type="binding site" evidence="2">
    <location>
        <position position="64"/>
    </location>
    <ligand>
        <name>Fe cation</name>
        <dbReference type="ChEBI" id="CHEBI:24875"/>
    </ligand>
</feature>
<dbReference type="AlphaFoldDB" id="A0A1T4YTE3"/>
<evidence type="ECO:0008006" key="8">
    <source>
        <dbReference type="Google" id="ProtNLM"/>
    </source>
</evidence>
<keyword evidence="7" id="KW-1185">Reference proteome</keyword>
<keyword evidence="2" id="KW-0408">Iron</keyword>
<dbReference type="SUPFAM" id="SSF51182">
    <property type="entry name" value="RmlC-like cupins"/>
    <property type="match status" value="1"/>
</dbReference>
<organism evidence="6 7">
    <name type="scientific">Aeromicrobium choanae</name>
    <dbReference type="NCBI Taxonomy" id="1736691"/>
    <lineage>
        <taxon>Bacteria</taxon>
        <taxon>Bacillati</taxon>
        <taxon>Actinomycetota</taxon>
        <taxon>Actinomycetes</taxon>
        <taxon>Propionibacteriales</taxon>
        <taxon>Nocardioidaceae</taxon>
        <taxon>Aeromicrobium</taxon>
    </lineage>
</organism>
<dbReference type="PANTHER" id="PTHR13903">
    <property type="entry name" value="PIRIN-RELATED"/>
    <property type="match status" value="1"/>
</dbReference>
<evidence type="ECO:0000256" key="3">
    <source>
        <dbReference type="RuleBase" id="RU003457"/>
    </source>
</evidence>
<dbReference type="InterPro" id="IPR011051">
    <property type="entry name" value="RmlC_Cupin_sf"/>
</dbReference>
<evidence type="ECO:0000259" key="5">
    <source>
        <dbReference type="Pfam" id="PF05726"/>
    </source>
</evidence>
<evidence type="ECO:0000259" key="4">
    <source>
        <dbReference type="Pfam" id="PF02678"/>
    </source>
</evidence>
<dbReference type="InterPro" id="IPR014710">
    <property type="entry name" value="RmlC-like_jellyroll"/>
</dbReference>
<feature type="domain" description="Pirin C-terminal" evidence="5">
    <location>
        <begin position="176"/>
        <end position="271"/>
    </location>
</feature>
<dbReference type="RefSeq" id="WP_197684394.1">
    <property type="nucleotide sequence ID" value="NZ_LT796768.1"/>
</dbReference>
<dbReference type="Pfam" id="PF05726">
    <property type="entry name" value="Pirin_C"/>
    <property type="match status" value="1"/>
</dbReference>
<proteinExistence type="inferred from homology"/>
<feature type="binding site" evidence="2">
    <location>
        <position position="108"/>
    </location>
    <ligand>
        <name>Fe cation</name>
        <dbReference type="ChEBI" id="CHEBI:24875"/>
    </ligand>
</feature>
<protein>
    <recommendedName>
        <fullName evidence="8">Pirin</fullName>
    </recommendedName>
</protein>
<comment type="cofactor">
    <cofactor evidence="2">
        <name>Fe cation</name>
        <dbReference type="ChEBI" id="CHEBI:24875"/>
    </cofactor>
    <text evidence="2">Binds 1 Fe cation per subunit.</text>
</comment>
<dbReference type="InterPro" id="IPR008778">
    <property type="entry name" value="Pirin_C_dom"/>
</dbReference>
<gene>
    <name evidence="6" type="ORF">SAMN06295964_0759</name>
</gene>
<feature type="binding site" evidence="2">
    <location>
        <position position="62"/>
    </location>
    <ligand>
        <name>Fe cation</name>
        <dbReference type="ChEBI" id="CHEBI:24875"/>
    </ligand>
</feature>
<dbReference type="Pfam" id="PF02678">
    <property type="entry name" value="Pirin"/>
    <property type="match status" value="1"/>
</dbReference>
<dbReference type="InterPro" id="IPR003829">
    <property type="entry name" value="Pirin_N_dom"/>
</dbReference>
<dbReference type="Gene3D" id="2.60.120.10">
    <property type="entry name" value="Jelly Rolls"/>
    <property type="match status" value="2"/>
</dbReference>
<name>A0A1T4YTE3_9ACTN</name>
<dbReference type="Proteomes" id="UP000191040">
    <property type="component" value="Chromosome I"/>
</dbReference>
<accession>A0A1T4YTE3</accession>
<evidence type="ECO:0000313" key="6">
    <source>
        <dbReference type="EMBL" id="SKB04933.1"/>
    </source>
</evidence>
<evidence type="ECO:0000256" key="2">
    <source>
        <dbReference type="PIRSR" id="PIRSR006232-1"/>
    </source>
</evidence>
<evidence type="ECO:0000256" key="1">
    <source>
        <dbReference type="ARBA" id="ARBA00008416"/>
    </source>
</evidence>
<reference evidence="7" key="1">
    <citation type="submission" date="2017-02" db="EMBL/GenBank/DDBJ databases">
        <authorList>
            <person name="Varghese N."/>
            <person name="Submissions S."/>
        </authorList>
    </citation>
    <scope>NUCLEOTIDE SEQUENCE [LARGE SCALE GENOMIC DNA]</scope>
    <source>
        <strain evidence="7">9H-4</strain>
    </source>
</reference>
<dbReference type="PANTHER" id="PTHR13903:SF8">
    <property type="entry name" value="PIRIN"/>
    <property type="match status" value="1"/>
</dbReference>
<keyword evidence="2" id="KW-0479">Metal-binding</keyword>
<dbReference type="EMBL" id="LT796768">
    <property type="protein sequence ID" value="SKB04933.1"/>
    <property type="molecule type" value="Genomic_DNA"/>
</dbReference>
<dbReference type="GO" id="GO:0046872">
    <property type="term" value="F:metal ion binding"/>
    <property type="evidence" value="ECO:0007669"/>
    <property type="project" value="UniProtKB-KW"/>
</dbReference>
<comment type="similarity">
    <text evidence="1 3">Belongs to the pirin family.</text>
</comment>
<feature type="domain" description="Pirin N-terminal" evidence="4">
    <location>
        <begin position="31"/>
        <end position="124"/>
    </location>
</feature>
<sequence length="304" mass="33289">MSAGAGAMSPDRTIEPREVPLGGLRGLLVHRTLPSKEIPLIGAWCFLDHFGPTDHRMQVLPHPHTGLQTVTWPLVGRIRHRDSLGSDLVLEPGELNLMTSGDGVSHSEFSEGEPGPMHGLQLWVALPDHRRGGPAAFEHHPDLPEVEGPGWSGVVLAGSFAGATSKATVHTPLVGVELRLEPGRHEFDLDPAFEHGVLAVDDAVTVAGRSVPHRSLQYLAPGRARLALEVERPTIVLLIGGEPFEEEIVMWWNFIGRSHEEITAAREDWEAHEPRYGHVDGHDGQVIPAPPMPHVRLRPRVRRA</sequence>
<dbReference type="STRING" id="1736691.SAMN06295964_0759"/>
<feature type="binding site" evidence="2">
    <location>
        <position position="106"/>
    </location>
    <ligand>
        <name>Fe cation</name>
        <dbReference type="ChEBI" id="CHEBI:24875"/>
    </ligand>
</feature>